<dbReference type="PANTHER" id="PTHR48449:SF1">
    <property type="entry name" value="DUF1985 DOMAIN-CONTAINING PROTEIN"/>
    <property type="match status" value="1"/>
</dbReference>
<feature type="region of interest" description="Disordered" evidence="4">
    <location>
        <begin position="691"/>
        <end position="733"/>
    </location>
</feature>
<keyword evidence="2" id="KW-0645">Protease</keyword>
<dbReference type="PANTHER" id="PTHR48449">
    <property type="entry name" value="DUF1985 DOMAIN-CONTAINING PROTEIN"/>
    <property type="match status" value="1"/>
</dbReference>
<evidence type="ECO:0000256" key="3">
    <source>
        <dbReference type="ARBA" id="ARBA00022801"/>
    </source>
</evidence>
<feature type="compositionally biased region" description="Basic and acidic residues" evidence="4">
    <location>
        <begin position="529"/>
        <end position="545"/>
    </location>
</feature>
<dbReference type="Gene3D" id="3.40.395.10">
    <property type="entry name" value="Adenoviral Proteinase, Chain A"/>
    <property type="match status" value="1"/>
</dbReference>
<dbReference type="GO" id="GO:0006508">
    <property type="term" value="P:proteolysis"/>
    <property type="evidence" value="ECO:0007669"/>
    <property type="project" value="UniProtKB-KW"/>
</dbReference>
<organism evidence="6 7">
    <name type="scientific">Brassica carinata</name>
    <name type="common">Ethiopian mustard</name>
    <name type="synonym">Abyssinian cabbage</name>
    <dbReference type="NCBI Taxonomy" id="52824"/>
    <lineage>
        <taxon>Eukaryota</taxon>
        <taxon>Viridiplantae</taxon>
        <taxon>Streptophyta</taxon>
        <taxon>Embryophyta</taxon>
        <taxon>Tracheophyta</taxon>
        <taxon>Spermatophyta</taxon>
        <taxon>Magnoliopsida</taxon>
        <taxon>eudicotyledons</taxon>
        <taxon>Gunneridae</taxon>
        <taxon>Pentapetalae</taxon>
        <taxon>rosids</taxon>
        <taxon>malvids</taxon>
        <taxon>Brassicales</taxon>
        <taxon>Brassicaceae</taxon>
        <taxon>Brassiceae</taxon>
        <taxon>Brassica</taxon>
    </lineage>
</organism>
<accession>A0A8X7P7B5</accession>
<evidence type="ECO:0000256" key="1">
    <source>
        <dbReference type="ARBA" id="ARBA00005234"/>
    </source>
</evidence>
<name>A0A8X7P7B5_BRACI</name>
<comment type="caution">
    <text evidence="6">The sequence shown here is derived from an EMBL/GenBank/DDBJ whole genome shotgun (WGS) entry which is preliminary data.</text>
</comment>
<protein>
    <recommendedName>
        <fullName evidence="5">Ubiquitin-like protease family profile domain-containing protein</fullName>
    </recommendedName>
</protein>
<feature type="region of interest" description="Disordered" evidence="4">
    <location>
        <begin position="529"/>
        <end position="618"/>
    </location>
</feature>
<sequence>MQGDNEIDNRLPERLFATDRFPVRRLNIYSKPDILAFVRDVLRDTPEFQTIRESCFGKLFDLPARQCPVSCKLIHSLLSRQLIVDDPHTLWTAFSGQPFRFGLQEFGTITGLPCGAFPVDYRPPKNKRNQASKDKIWQKLIGGDELTTCADIRHMLETEKDMQGLKKLKLALILIVDGVLIAHQQVPRPTLRYVQMVDDLETFFQFPWGRESFIKTIACMKPQQGRVSVGALVKGLKQETLHLKGFPLVLQLVAFRAIPKLQSKIPAPFNSLTIMELEEDHLPNHNSININDVLAIEADKNLSVAPIIPIETQPDPGWGVWPDVVDDERLAYMEQLIADNRPFSKFVWPGGDTSLPLISPPSVEEKPVHKRSLKKKITAKNRPLQLKRTTKKESSSRKQRRISNYFVRNGSTSSKSNEQLTEMISELTTQLTEVTTQLTAVEAEQKRLLEMIKQLKQRGRTKRSSLTSLFPRSKKLKKKRRVKSQTQSPLEPTDAPRNNMMPSPLKHEDDKSCHSPTLSQYAAQHHLPDVDNFHDHDPLPHKSPDHVSPIHSSPVHKYPIHISPVHQSPNHSPSLHDAIDHTSPVHNTPERPVGPPTTSHSRRGVIYDARDHPNSPETHHLLYQGLEIFEAIHDASPVDDGLEAPFPPQSPLSPITRPHSTPKPSPAKSTDTGSGFAQHAASVNAFSATATSNRIPPHNSPVENNQRDQNVSEVMELSDSSPPREALSHTPSDAENHLANELFRCPLVPSQSLISPLPSELWDLFHSTISDASHVFHITPSSFDFSNKFLLELAVPTHWTTTYHMEIMMSMLAERHAQLLARENLLFTTPYLASTIQQKWRKFKAARNKDTFYWDKRLSDLVATPGKKWMTDVSTVYTPMIWADKHWVGLAINLDVGLVEILDPMPTLYSDSKVAELIEPITTSLPYLIKKFADPQLTQFRHLAPFAWNRIPGLYINERSGDCGPVSIKFLEMHAHGDPEPHMSSLTDAVVDDIRKQYTMDIYKTIVLPAYHHQLS</sequence>
<dbReference type="SUPFAM" id="SSF54001">
    <property type="entry name" value="Cysteine proteinases"/>
    <property type="match status" value="1"/>
</dbReference>
<dbReference type="OrthoDB" id="1114153at2759"/>
<dbReference type="InterPro" id="IPR038765">
    <property type="entry name" value="Papain-like_cys_pep_sf"/>
</dbReference>
<gene>
    <name evidence="6" type="ORF">Bca52824_093491</name>
</gene>
<feature type="region of interest" description="Disordered" evidence="4">
    <location>
        <begin position="455"/>
        <end position="515"/>
    </location>
</feature>
<proteinExistence type="inferred from homology"/>
<evidence type="ECO:0000256" key="2">
    <source>
        <dbReference type="ARBA" id="ARBA00022670"/>
    </source>
</evidence>
<keyword evidence="7" id="KW-1185">Reference proteome</keyword>
<dbReference type="EMBL" id="JAAMPC010000067">
    <property type="protein sequence ID" value="KAG2244644.1"/>
    <property type="molecule type" value="Genomic_DNA"/>
</dbReference>
<feature type="region of interest" description="Disordered" evidence="4">
    <location>
        <begin position="639"/>
        <end position="676"/>
    </location>
</feature>
<dbReference type="Pfam" id="PF02902">
    <property type="entry name" value="Peptidase_C48"/>
    <property type="match status" value="1"/>
</dbReference>
<evidence type="ECO:0000259" key="5">
    <source>
        <dbReference type="PROSITE" id="PS50600"/>
    </source>
</evidence>
<dbReference type="Pfam" id="PF09331">
    <property type="entry name" value="DUF1985"/>
    <property type="match status" value="1"/>
</dbReference>
<feature type="compositionally biased region" description="Basic residues" evidence="4">
    <location>
        <begin position="368"/>
        <end position="379"/>
    </location>
</feature>
<evidence type="ECO:0000313" key="7">
    <source>
        <dbReference type="Proteomes" id="UP000886595"/>
    </source>
</evidence>
<dbReference type="Proteomes" id="UP000886595">
    <property type="component" value="Unassembled WGS sequence"/>
</dbReference>
<dbReference type="InterPro" id="IPR003653">
    <property type="entry name" value="Peptidase_C48_C"/>
</dbReference>
<dbReference type="GO" id="GO:0008234">
    <property type="term" value="F:cysteine-type peptidase activity"/>
    <property type="evidence" value="ECO:0007669"/>
    <property type="project" value="InterPro"/>
</dbReference>
<dbReference type="PROSITE" id="PS50600">
    <property type="entry name" value="ULP_PROTEASE"/>
    <property type="match status" value="1"/>
</dbReference>
<comment type="similarity">
    <text evidence="1">Belongs to the peptidase C48 family.</text>
</comment>
<dbReference type="InterPro" id="IPR015410">
    <property type="entry name" value="DUF1985"/>
</dbReference>
<feature type="domain" description="Ubiquitin-like protease family profile" evidence="5">
    <location>
        <begin position="783"/>
        <end position="974"/>
    </location>
</feature>
<dbReference type="AlphaFoldDB" id="A0A8X7P7B5"/>
<evidence type="ECO:0000256" key="4">
    <source>
        <dbReference type="SAM" id="MobiDB-lite"/>
    </source>
</evidence>
<feature type="region of interest" description="Disordered" evidence="4">
    <location>
        <begin position="358"/>
        <end position="419"/>
    </location>
</feature>
<feature type="compositionally biased region" description="Polar residues" evidence="4">
    <location>
        <begin position="409"/>
        <end position="419"/>
    </location>
</feature>
<reference evidence="6 7" key="1">
    <citation type="submission" date="2020-02" db="EMBL/GenBank/DDBJ databases">
        <authorList>
            <person name="Ma Q."/>
            <person name="Huang Y."/>
            <person name="Song X."/>
            <person name="Pei D."/>
        </authorList>
    </citation>
    <scope>NUCLEOTIDE SEQUENCE [LARGE SCALE GENOMIC DNA]</scope>
    <source>
        <strain evidence="6">Sxm20200214</strain>
        <tissue evidence="6">Leaf</tissue>
    </source>
</reference>
<evidence type="ECO:0000313" key="6">
    <source>
        <dbReference type="EMBL" id="KAG2244644.1"/>
    </source>
</evidence>
<keyword evidence="3" id="KW-0378">Hydrolase</keyword>
<feature type="compositionally biased region" description="Polar residues" evidence="4">
    <location>
        <begin position="701"/>
        <end position="712"/>
    </location>
</feature>
<feature type="compositionally biased region" description="Basic and acidic residues" evidence="4">
    <location>
        <begin position="608"/>
        <end position="618"/>
    </location>
</feature>
<feature type="compositionally biased region" description="Basic residues" evidence="4">
    <location>
        <begin position="472"/>
        <end position="483"/>
    </location>
</feature>